<dbReference type="InterPro" id="IPR007867">
    <property type="entry name" value="GMC_OxRtase_C"/>
</dbReference>
<keyword evidence="10" id="KW-0443">Lipid metabolism</keyword>
<evidence type="ECO:0000256" key="3">
    <source>
        <dbReference type="ARBA" id="ARBA00022548"/>
    </source>
</evidence>
<keyword evidence="7" id="KW-0560">Oxidoreductase</keyword>
<dbReference type="Pfam" id="PF13450">
    <property type="entry name" value="NAD_binding_8"/>
    <property type="match status" value="1"/>
</dbReference>
<keyword evidence="12" id="KW-0753">Steroid metabolism</keyword>
<dbReference type="GO" id="GO:0008203">
    <property type="term" value="P:cholesterol metabolic process"/>
    <property type="evidence" value="ECO:0007669"/>
    <property type="project" value="UniProtKB-KW"/>
</dbReference>
<dbReference type="EMBL" id="BJXL01000178">
    <property type="protein sequence ID" value="GEM85130.1"/>
    <property type="molecule type" value="Genomic_DNA"/>
</dbReference>
<sequence length="529" mass="57612">MNYNYDVLVVGSGFGGSVAALRLSEKGYRVGVLEQGRRVSDADLAKANRSVKDLFWLPALGLKGFFVQHFFRHVTLIGGVGVGGGSLVYAAVLLEPPRSFYQDPAWSHLGIDWESELKPHYATAARMLGRAMYSQMHEQDRYLQQTAQAMGAASTFGGVPLGIYQGEPGVTAPDPYFGGDGPKRTGCIRCGACLAGCPHNAKNSLDKNYLYLAEKLGAHLLPERKVTRIQPLPEGGYELHTHNPLTRKKYPPLRAQKVVLAAGVLGTLQLLFANREQYRTLPNISPTLGKVVRTNSEAITAVLSPKDSPDLSHGPAISSHFYPNSHTHITQNRIPPSYWYLKLFNGPLVDGPSPAIRALYALREFVFRPHRSMASLPVRDWHQRVTILATMQQLDNQLGFRYGRGLFSLFRKGLQSVAIRGKTAPTYIAEANQATRAFARATGGIPHNSFLESLLGMSVTAHILGGCPMGRDATQGVIDVHHEVFGYPGLYVVDGSAIPANVGVNPSLTITALAERAMCLIPAKETFSG</sequence>
<dbReference type="InterPro" id="IPR036188">
    <property type="entry name" value="FAD/NAD-bd_sf"/>
</dbReference>
<evidence type="ECO:0000256" key="9">
    <source>
        <dbReference type="ARBA" id="ARBA00023014"/>
    </source>
</evidence>
<evidence type="ECO:0000259" key="19">
    <source>
        <dbReference type="PROSITE" id="PS51379"/>
    </source>
</evidence>
<keyword evidence="3" id="KW-0153">Cholesterol metabolism</keyword>
<dbReference type="InterPro" id="IPR052542">
    <property type="entry name" value="Cholesterol_Oxidase"/>
</dbReference>
<dbReference type="PANTHER" id="PTHR47470:SF1">
    <property type="entry name" value="FAD-DEPENDENT OXIDOREDUCTASE 2 FAD BINDING DOMAIN-CONTAINING PROTEIN"/>
    <property type="match status" value="1"/>
</dbReference>
<dbReference type="SUPFAM" id="SSF51905">
    <property type="entry name" value="FAD/NAD(P)-binding domain"/>
    <property type="match status" value="1"/>
</dbReference>
<dbReference type="GO" id="GO:0016995">
    <property type="term" value="F:cholesterol oxidase activity"/>
    <property type="evidence" value="ECO:0007669"/>
    <property type="project" value="UniProtKB-EC"/>
</dbReference>
<name>A0A511R6F8_9DEIN</name>
<keyword evidence="9" id="KW-0411">Iron-sulfur</keyword>
<dbReference type="AlphaFoldDB" id="A0A511R6F8"/>
<organism evidence="20 21">
    <name type="scientific">Meiothermus hypogaeus NBRC 106114</name>
    <dbReference type="NCBI Taxonomy" id="1227553"/>
    <lineage>
        <taxon>Bacteria</taxon>
        <taxon>Thermotogati</taxon>
        <taxon>Deinococcota</taxon>
        <taxon>Deinococci</taxon>
        <taxon>Thermales</taxon>
        <taxon>Thermaceae</taxon>
        <taxon>Meiothermus</taxon>
    </lineage>
</organism>
<evidence type="ECO:0000256" key="17">
    <source>
        <dbReference type="ARBA" id="ARBA00049744"/>
    </source>
</evidence>
<evidence type="ECO:0000256" key="16">
    <source>
        <dbReference type="ARBA" id="ARBA00049723"/>
    </source>
</evidence>
<keyword evidence="8" id="KW-0408">Iron</keyword>
<evidence type="ECO:0000256" key="8">
    <source>
        <dbReference type="ARBA" id="ARBA00023004"/>
    </source>
</evidence>
<dbReference type="GO" id="GO:0004769">
    <property type="term" value="F:steroid Delta-isomerase activity"/>
    <property type="evidence" value="ECO:0007669"/>
    <property type="project" value="UniProtKB-EC"/>
</dbReference>
<proteinExistence type="inferred from homology"/>
<evidence type="ECO:0000256" key="13">
    <source>
        <dbReference type="ARBA" id="ARBA00023235"/>
    </source>
</evidence>
<evidence type="ECO:0000256" key="6">
    <source>
        <dbReference type="ARBA" id="ARBA00022827"/>
    </source>
</evidence>
<dbReference type="PANTHER" id="PTHR47470">
    <property type="entry name" value="CHOLESTEROL OXIDASE"/>
    <property type="match status" value="1"/>
</dbReference>
<dbReference type="RefSeq" id="WP_119342157.1">
    <property type="nucleotide sequence ID" value="NZ_BJXL01000178.1"/>
</dbReference>
<comment type="pathway">
    <text evidence="15">Steroid metabolism; cholesterol degradation.</text>
</comment>
<feature type="domain" description="4Fe-4S ferredoxin-type" evidence="19">
    <location>
        <begin position="173"/>
        <end position="208"/>
    </location>
</feature>
<evidence type="ECO:0000256" key="18">
    <source>
        <dbReference type="ARBA" id="ARBA00049778"/>
    </source>
</evidence>
<evidence type="ECO:0000256" key="11">
    <source>
        <dbReference type="ARBA" id="ARBA00023166"/>
    </source>
</evidence>
<dbReference type="Proteomes" id="UP000321197">
    <property type="component" value="Unassembled WGS sequence"/>
</dbReference>
<evidence type="ECO:0000313" key="20">
    <source>
        <dbReference type="EMBL" id="GEM85130.1"/>
    </source>
</evidence>
<dbReference type="InterPro" id="IPR017900">
    <property type="entry name" value="4Fe4S_Fe_S_CS"/>
</dbReference>
<evidence type="ECO:0000256" key="4">
    <source>
        <dbReference type="ARBA" id="ARBA00022630"/>
    </source>
</evidence>
<keyword evidence="11" id="KW-1207">Sterol metabolism</keyword>
<reference evidence="20 21" key="1">
    <citation type="submission" date="2019-07" db="EMBL/GenBank/DDBJ databases">
        <title>Whole genome shotgun sequence of Meiothermus hypogaeus NBRC 106114.</title>
        <authorList>
            <person name="Hosoyama A."/>
            <person name="Uohara A."/>
            <person name="Ohji S."/>
            <person name="Ichikawa N."/>
        </authorList>
    </citation>
    <scope>NUCLEOTIDE SEQUENCE [LARGE SCALE GENOMIC DNA]</scope>
    <source>
        <strain evidence="20 21">NBRC 106114</strain>
    </source>
</reference>
<dbReference type="GO" id="GO:0046872">
    <property type="term" value="F:metal ion binding"/>
    <property type="evidence" value="ECO:0007669"/>
    <property type="project" value="UniProtKB-KW"/>
</dbReference>
<dbReference type="PROSITE" id="PS00198">
    <property type="entry name" value="4FE4S_FER_1"/>
    <property type="match status" value="1"/>
</dbReference>
<evidence type="ECO:0000256" key="2">
    <source>
        <dbReference type="ARBA" id="ARBA00010790"/>
    </source>
</evidence>
<comment type="cofactor">
    <cofactor evidence="1">
        <name>FAD</name>
        <dbReference type="ChEBI" id="CHEBI:57692"/>
    </cofactor>
</comment>
<dbReference type="GO" id="GO:0051536">
    <property type="term" value="F:iron-sulfur cluster binding"/>
    <property type="evidence" value="ECO:0007669"/>
    <property type="project" value="UniProtKB-KW"/>
</dbReference>
<keyword evidence="4" id="KW-0285">Flavoprotein</keyword>
<dbReference type="InterPro" id="IPR017896">
    <property type="entry name" value="4Fe4S_Fe-S-bd"/>
</dbReference>
<evidence type="ECO:0000256" key="1">
    <source>
        <dbReference type="ARBA" id="ARBA00001974"/>
    </source>
</evidence>
<dbReference type="Gene3D" id="3.50.50.60">
    <property type="entry name" value="FAD/NAD(P)-binding domain"/>
    <property type="match status" value="3"/>
</dbReference>
<evidence type="ECO:0000256" key="10">
    <source>
        <dbReference type="ARBA" id="ARBA00023098"/>
    </source>
</evidence>
<accession>A0A511R6F8</accession>
<dbReference type="EC" id="5.3.3.1" evidence="14"/>
<comment type="caution">
    <text evidence="20">The sequence shown here is derived from an EMBL/GenBank/DDBJ whole genome shotgun (WGS) entry which is preliminary data.</text>
</comment>
<comment type="similarity">
    <text evidence="2">Belongs to the GMC oxidoreductase family.</text>
</comment>
<gene>
    <name evidence="20" type="ORF">MHY01S_32960</name>
</gene>
<evidence type="ECO:0000256" key="7">
    <source>
        <dbReference type="ARBA" id="ARBA00023002"/>
    </source>
</evidence>
<protein>
    <recommendedName>
        <fullName evidence="17">Cholesterol oxidase</fullName>
        <ecNumber evidence="16">1.1.3.6</ecNumber>
        <ecNumber evidence="14">5.3.3.1</ecNumber>
    </recommendedName>
    <alternativeName>
        <fullName evidence="18">Cholesterol isomerase</fullName>
    </alternativeName>
</protein>
<evidence type="ECO:0000256" key="12">
    <source>
        <dbReference type="ARBA" id="ARBA00023221"/>
    </source>
</evidence>
<evidence type="ECO:0000256" key="5">
    <source>
        <dbReference type="ARBA" id="ARBA00022723"/>
    </source>
</evidence>
<dbReference type="EC" id="1.1.3.6" evidence="16"/>
<keyword evidence="5" id="KW-0479">Metal-binding</keyword>
<evidence type="ECO:0000256" key="15">
    <source>
        <dbReference type="ARBA" id="ARBA00049645"/>
    </source>
</evidence>
<evidence type="ECO:0000256" key="14">
    <source>
        <dbReference type="ARBA" id="ARBA00038856"/>
    </source>
</evidence>
<dbReference type="PROSITE" id="PS51379">
    <property type="entry name" value="4FE4S_FER_2"/>
    <property type="match status" value="1"/>
</dbReference>
<evidence type="ECO:0000313" key="21">
    <source>
        <dbReference type="Proteomes" id="UP000321197"/>
    </source>
</evidence>
<keyword evidence="13" id="KW-0413">Isomerase</keyword>
<keyword evidence="6" id="KW-0274">FAD</keyword>
<dbReference type="Pfam" id="PF05199">
    <property type="entry name" value="GMC_oxred_C"/>
    <property type="match status" value="1"/>
</dbReference>
<dbReference type="OrthoDB" id="9787779at2"/>